<evidence type="ECO:0000313" key="2">
    <source>
        <dbReference type="EMBL" id="SFR46010.1"/>
    </source>
</evidence>
<dbReference type="EMBL" id="FOYW01000001">
    <property type="protein sequence ID" value="SFR46010.1"/>
    <property type="molecule type" value="Genomic_DNA"/>
</dbReference>
<reference evidence="2 3" key="1">
    <citation type="submission" date="2016-10" db="EMBL/GenBank/DDBJ databases">
        <authorList>
            <person name="de Groot N.N."/>
        </authorList>
    </citation>
    <scope>NUCLEOTIDE SEQUENCE [LARGE SCALE GENOMIC DNA]</scope>
    <source>
        <strain evidence="2 3">CGMCC 1.9167</strain>
    </source>
</reference>
<dbReference type="STRING" id="650891.SAMN05216203_0499"/>
<accession>A0A1I6GV25</accession>
<protein>
    <submittedName>
        <fullName evidence="2">Uncharacterized protein</fullName>
    </submittedName>
</protein>
<evidence type="ECO:0000313" key="3">
    <source>
        <dbReference type="Proteomes" id="UP000198644"/>
    </source>
</evidence>
<dbReference type="Proteomes" id="UP000198644">
    <property type="component" value="Unassembled WGS sequence"/>
</dbReference>
<feature type="transmembrane region" description="Helical" evidence="1">
    <location>
        <begin position="12"/>
        <end position="32"/>
    </location>
</feature>
<keyword evidence="3" id="KW-1185">Reference proteome</keyword>
<keyword evidence="1" id="KW-1133">Transmembrane helix</keyword>
<keyword evidence="1" id="KW-0812">Transmembrane</keyword>
<name>A0A1I6GV25_9GAMM</name>
<keyword evidence="1" id="KW-0472">Membrane</keyword>
<organism evidence="2 3">
    <name type="scientific">Marinobacter daqiaonensis</name>
    <dbReference type="NCBI Taxonomy" id="650891"/>
    <lineage>
        <taxon>Bacteria</taxon>
        <taxon>Pseudomonadati</taxon>
        <taxon>Pseudomonadota</taxon>
        <taxon>Gammaproteobacteria</taxon>
        <taxon>Pseudomonadales</taxon>
        <taxon>Marinobacteraceae</taxon>
        <taxon>Marinobacter</taxon>
    </lineage>
</organism>
<evidence type="ECO:0000256" key="1">
    <source>
        <dbReference type="SAM" id="Phobius"/>
    </source>
</evidence>
<dbReference type="AlphaFoldDB" id="A0A1I6GV25"/>
<sequence length="34" mass="3668">MKKSTLKDSQVDAIAFTMLVLLVVAFAVSWVAGQ</sequence>
<gene>
    <name evidence="2" type="ORF">SAMN05216203_0499</name>
</gene>
<proteinExistence type="predicted"/>